<comment type="caution">
    <text evidence="14">The sequence shown here is derived from an EMBL/GenBank/DDBJ whole genome shotgun (WGS) entry which is preliminary data.</text>
</comment>
<dbReference type="PANTHER" id="PTHR22847:SF637">
    <property type="entry name" value="WD REPEAT DOMAIN 5B"/>
    <property type="match status" value="1"/>
</dbReference>
<dbReference type="GO" id="GO:0000922">
    <property type="term" value="C:spindle pole"/>
    <property type="evidence" value="ECO:0007669"/>
    <property type="project" value="UniProtKB-SubCell"/>
</dbReference>
<dbReference type="GO" id="GO:0005874">
    <property type="term" value="C:microtubule"/>
    <property type="evidence" value="ECO:0007669"/>
    <property type="project" value="UniProtKB-KW"/>
</dbReference>
<dbReference type="PROSITE" id="PS50294">
    <property type="entry name" value="WD_REPEATS_REGION"/>
    <property type="match status" value="5"/>
</dbReference>
<keyword evidence="4 11" id="KW-0132">Cell division</keyword>
<dbReference type="GO" id="GO:0051301">
    <property type="term" value="P:cell division"/>
    <property type="evidence" value="ECO:0007669"/>
    <property type="project" value="UniProtKB-KW"/>
</dbReference>
<keyword evidence="6" id="KW-0677">Repeat</keyword>
<dbReference type="Gene3D" id="3.80.10.10">
    <property type="entry name" value="Ribonuclease Inhibitor"/>
    <property type="match status" value="1"/>
</dbReference>
<dbReference type="PRINTS" id="PR00320">
    <property type="entry name" value="GPROTEINBRPT"/>
</dbReference>
<dbReference type="InterPro" id="IPR019775">
    <property type="entry name" value="WD40_repeat_CS"/>
</dbReference>
<dbReference type="GO" id="GO:0023052">
    <property type="term" value="P:signaling"/>
    <property type="evidence" value="ECO:0007669"/>
    <property type="project" value="UniProtKB-ARBA"/>
</dbReference>
<dbReference type="CDD" id="cd00200">
    <property type="entry name" value="WD40"/>
    <property type="match status" value="1"/>
</dbReference>
<dbReference type="InterPro" id="IPR036322">
    <property type="entry name" value="WD40_repeat_dom_sf"/>
</dbReference>
<dbReference type="SUPFAM" id="SSF52047">
    <property type="entry name" value="RNI-like"/>
    <property type="match status" value="1"/>
</dbReference>
<dbReference type="InterPro" id="IPR006594">
    <property type="entry name" value="LisH"/>
</dbReference>
<evidence type="ECO:0000256" key="8">
    <source>
        <dbReference type="ARBA" id="ARBA00023054"/>
    </source>
</evidence>
<feature type="repeat" description="WD" evidence="12">
    <location>
        <begin position="853"/>
        <end position="894"/>
    </location>
</feature>
<keyword evidence="8 11" id="KW-0175">Coiled coil</keyword>
<comment type="subcellular location">
    <subcellularLocation>
        <location evidence="11">Cytoplasm</location>
        <location evidence="11">Cytoskeleton</location>
    </subcellularLocation>
    <subcellularLocation>
        <location evidence="11">Cytoplasm</location>
        <location evidence="11">Cytoskeleton</location>
        <location evidence="11">Spindle pole</location>
    </subcellularLocation>
    <text evidence="11">Localizes to the plus ends of microtubules at the hyphal tip and the mitotic spindle poles.</text>
</comment>
<evidence type="ECO:0000256" key="2">
    <source>
        <dbReference type="ARBA" id="ARBA00022490"/>
    </source>
</evidence>
<evidence type="ECO:0000256" key="5">
    <source>
        <dbReference type="ARBA" id="ARBA00022701"/>
    </source>
</evidence>
<dbReference type="SUPFAM" id="SSF50978">
    <property type="entry name" value="WD40 repeat-like"/>
    <property type="match status" value="1"/>
</dbReference>
<keyword evidence="10 11" id="KW-0131">Cell cycle</keyword>
<keyword evidence="7 11" id="KW-0498">Mitosis</keyword>
<feature type="repeat" description="WD" evidence="12">
    <location>
        <begin position="663"/>
        <end position="698"/>
    </location>
</feature>
<dbReference type="Gene3D" id="1.20.960.30">
    <property type="match status" value="1"/>
</dbReference>
<dbReference type="PROSITE" id="PS50896">
    <property type="entry name" value="LISH"/>
    <property type="match status" value="1"/>
</dbReference>
<evidence type="ECO:0000259" key="13">
    <source>
        <dbReference type="Pfam" id="PF24951"/>
    </source>
</evidence>
<accession>A0A8H5G552</accession>
<keyword evidence="5 11" id="KW-0493">Microtubule</keyword>
<dbReference type="SMART" id="SM00320">
    <property type="entry name" value="WD40"/>
    <property type="match status" value="7"/>
</dbReference>
<feature type="repeat" description="WD" evidence="12">
    <location>
        <begin position="621"/>
        <end position="662"/>
    </location>
</feature>
<dbReference type="SUPFAM" id="SSF109925">
    <property type="entry name" value="Lissencephaly-1 protein (Lis-1, PAF-AH alpha) N-terminal domain"/>
    <property type="match status" value="1"/>
</dbReference>
<dbReference type="GO" id="GO:0007154">
    <property type="term" value="P:cell communication"/>
    <property type="evidence" value="ECO:0007669"/>
    <property type="project" value="UniProtKB-ARBA"/>
</dbReference>
<dbReference type="InterPro" id="IPR017252">
    <property type="entry name" value="Dynein_regulator_LIS1"/>
</dbReference>
<dbReference type="InterPro" id="IPR015943">
    <property type="entry name" value="WD40/YVTN_repeat-like_dom_sf"/>
</dbReference>
<dbReference type="Gene3D" id="2.130.10.10">
    <property type="entry name" value="YVTN repeat-like/Quinoprotein amine dehydrogenase"/>
    <property type="match status" value="1"/>
</dbReference>
<dbReference type="Pfam" id="PF24951">
    <property type="entry name" value="LisH_PAC1"/>
    <property type="match status" value="1"/>
</dbReference>
<keyword evidence="3 12" id="KW-0853">WD repeat</keyword>
<dbReference type="Pfam" id="PF00400">
    <property type="entry name" value="WD40"/>
    <property type="match status" value="6"/>
</dbReference>
<evidence type="ECO:0000256" key="7">
    <source>
        <dbReference type="ARBA" id="ARBA00022776"/>
    </source>
</evidence>
<dbReference type="GO" id="GO:0000132">
    <property type="term" value="P:establishment of mitotic spindle orientation"/>
    <property type="evidence" value="ECO:0007669"/>
    <property type="project" value="UniProtKB-UniRule"/>
</dbReference>
<dbReference type="GO" id="GO:0005875">
    <property type="term" value="C:microtubule associated complex"/>
    <property type="evidence" value="ECO:0007669"/>
    <property type="project" value="UniProtKB-UniRule"/>
</dbReference>
<dbReference type="OrthoDB" id="10264588at2759"/>
<dbReference type="GO" id="GO:0005737">
    <property type="term" value="C:cytoplasm"/>
    <property type="evidence" value="ECO:0007669"/>
    <property type="project" value="UniProtKB-UniRule"/>
</dbReference>
<proteinExistence type="inferred from homology"/>
<evidence type="ECO:0000256" key="10">
    <source>
        <dbReference type="ARBA" id="ARBA00023306"/>
    </source>
</evidence>
<dbReference type="GO" id="GO:0051012">
    <property type="term" value="P:microtubule sliding"/>
    <property type="evidence" value="ECO:0007669"/>
    <property type="project" value="UniProtKB-UniRule"/>
</dbReference>
<evidence type="ECO:0000256" key="3">
    <source>
        <dbReference type="ARBA" id="ARBA00022574"/>
    </source>
</evidence>
<evidence type="ECO:0000256" key="4">
    <source>
        <dbReference type="ARBA" id="ARBA00022618"/>
    </source>
</evidence>
<evidence type="ECO:0000256" key="11">
    <source>
        <dbReference type="HAMAP-Rule" id="MF_03141"/>
    </source>
</evidence>
<feature type="repeat" description="WD" evidence="12">
    <location>
        <begin position="748"/>
        <end position="789"/>
    </location>
</feature>
<feature type="repeat" description="WD" evidence="12">
    <location>
        <begin position="829"/>
        <end position="852"/>
    </location>
</feature>
<comment type="domain">
    <text evidence="11">Dimerization mediated by the LisH domain may be required to activate dynein.</text>
</comment>
<comment type="similarity">
    <text evidence="11">Belongs to the WD repeat LIS1/nudF family.</text>
</comment>
<dbReference type="HAMAP" id="MF_03141">
    <property type="entry name" value="lis1"/>
    <property type="match status" value="1"/>
</dbReference>
<keyword evidence="15" id="KW-1185">Reference proteome</keyword>
<dbReference type="Proteomes" id="UP000559027">
    <property type="component" value="Unassembled WGS sequence"/>
</dbReference>
<dbReference type="EMBL" id="JAACJO010000005">
    <property type="protein sequence ID" value="KAF5358427.1"/>
    <property type="molecule type" value="Genomic_DNA"/>
</dbReference>
<dbReference type="PANTHER" id="PTHR22847">
    <property type="entry name" value="WD40 REPEAT PROTEIN"/>
    <property type="match status" value="1"/>
</dbReference>
<dbReference type="PROSITE" id="PS00678">
    <property type="entry name" value="WD_REPEATS_1"/>
    <property type="match status" value="3"/>
</dbReference>
<feature type="repeat" description="WD" evidence="12">
    <location>
        <begin position="706"/>
        <end position="747"/>
    </location>
</feature>
<dbReference type="InterPro" id="IPR037190">
    <property type="entry name" value="LIS1_N"/>
</dbReference>
<keyword evidence="2 11" id="KW-0963">Cytoplasm</keyword>
<sequence length="953" mass="107752">MFPCAASSESSVEEDIFLLASIDVRLRELETEQAAVQEQRISFSQSKQKLAANIIAKQVHRAPMRILLPEICGEIFSYCVLGDDDRQHEEHTIWFICAPAVLANVCRRWRDMVVNNPILWTRLCIRLDDQINHTARAKLWATRSQQLPLHVTLRPSMIPQATGIPDALLQRFMNAVRWLSRHIQRAKSLAIGSGIPIIPLLLLDGKLPPMLHLQSLILQTGEKDDASIVQCVLDAPLLREVTLRDLTSMARILQETLEHLTILVIAYNRRWVNPTIFSSTLASCIQVVECTITFPSEPFSALSDPILLPEVRKLEVHWRHQFDPAVVIGAFRTPKLEHLVLAQDGEEPVNSRLMTSPLKQLFISAFNLQRLTLSRCALGNWSDLLSVLVEAPSLSELEMLKCKQGSLILQTLTPQYDARPTTWFCPRIRRLLVDSFDRWDVRTILDFVRKRMYTGEAREIPESDGYAYLEELEIPRSLGTLDFHSRIYMRSQLRDIAASGRTKPDTFTTTTPPRLYEIMSLLSDRQREDLHKSMLDYLYANNYMSAFNSLKADAGIEYTPDPKAKYTGLLEKKWTSVIRLQKKILDLETRNAGLQDELSTAPAKRASQTDWLPRNPAAHTLTSHRAPITRIAFHPQYSVLASASEDATVKIWDWETGDFERTLKGHTKSVNDVDFDHKGHLLVTCSSDLFIKIWDTQNEYKNIKTFPGHEHSVSSVRFMPGDQYIISASRDKTLRVFDVASTHQVRTITGHSEWVRWVTPSSDGKIIASCSKDQTVRIWDPLTGEQKAELRGHENDVEVVIFAPIAAYAAIRELTGIPNTERSKRHGLYVASGSRDKTIKLWDTQTGQLLRNLAGHDNWVRALAFHPSGKYLLSSADDKTIRVWELMTGRCVKTVDAHAHFVSCLVWGRQAASSTSSDSKANGAAGDASKEPEKLVNVVASGSVDQTIKIWLP</sequence>
<dbReference type="PROSITE" id="PS50082">
    <property type="entry name" value="WD_REPEATS_2"/>
    <property type="match status" value="6"/>
</dbReference>
<gene>
    <name evidence="11" type="primary">PAC1</name>
    <name evidence="11" type="synonym">LIS1</name>
    <name evidence="14" type="ORF">D9756_001465</name>
</gene>
<evidence type="ECO:0000313" key="15">
    <source>
        <dbReference type="Proteomes" id="UP000559027"/>
    </source>
</evidence>
<organism evidence="14 15">
    <name type="scientific">Leucocoprinus leucothites</name>
    <dbReference type="NCBI Taxonomy" id="201217"/>
    <lineage>
        <taxon>Eukaryota</taxon>
        <taxon>Fungi</taxon>
        <taxon>Dikarya</taxon>
        <taxon>Basidiomycota</taxon>
        <taxon>Agaricomycotina</taxon>
        <taxon>Agaricomycetes</taxon>
        <taxon>Agaricomycetidae</taxon>
        <taxon>Agaricales</taxon>
        <taxon>Agaricineae</taxon>
        <taxon>Agaricaceae</taxon>
        <taxon>Leucocoprinus</taxon>
    </lineage>
</organism>
<dbReference type="FunFam" id="2.130.10.10:FF:000342">
    <property type="entry name" value="Nuclear distribution protein PAC1"/>
    <property type="match status" value="1"/>
</dbReference>
<dbReference type="GO" id="GO:1990234">
    <property type="term" value="C:transferase complex"/>
    <property type="evidence" value="ECO:0007669"/>
    <property type="project" value="UniProtKB-ARBA"/>
</dbReference>
<keyword evidence="9 11" id="KW-0206">Cytoskeleton</keyword>
<evidence type="ECO:0000256" key="1">
    <source>
        <dbReference type="ARBA" id="ARBA00022448"/>
    </source>
</evidence>
<evidence type="ECO:0000313" key="14">
    <source>
        <dbReference type="EMBL" id="KAF5358427.1"/>
    </source>
</evidence>
<evidence type="ECO:0000256" key="12">
    <source>
        <dbReference type="PROSITE-ProRule" id="PRU00221"/>
    </source>
</evidence>
<dbReference type="FunFam" id="1.20.960.30:FF:000002">
    <property type="entry name" value="Platelet-activating factor acetylhydrolase ib"/>
    <property type="match status" value="1"/>
</dbReference>
<keyword evidence="1 11" id="KW-0813">Transport</keyword>
<evidence type="ECO:0000256" key="6">
    <source>
        <dbReference type="ARBA" id="ARBA00022737"/>
    </source>
</evidence>
<evidence type="ECO:0000256" key="9">
    <source>
        <dbReference type="ARBA" id="ARBA00023212"/>
    </source>
</evidence>
<protein>
    <recommendedName>
        <fullName evidence="11">Nuclear distribution protein PAC1</fullName>
    </recommendedName>
    <alternativeName>
        <fullName evidence="11">Lissencephaly-1 homolog</fullName>
        <shortName evidence="11">LIS-1</shortName>
    </alternativeName>
    <alternativeName>
        <fullName evidence="11">nudF homolog</fullName>
    </alternativeName>
</protein>
<dbReference type="GO" id="GO:0070840">
    <property type="term" value="F:dynein complex binding"/>
    <property type="evidence" value="ECO:0007669"/>
    <property type="project" value="UniProtKB-UniRule"/>
</dbReference>
<dbReference type="InterPro" id="IPR001680">
    <property type="entry name" value="WD40_rpt"/>
</dbReference>
<dbReference type="InterPro" id="IPR020472">
    <property type="entry name" value="WD40_PAC1"/>
</dbReference>
<comment type="subunit">
    <text evidence="11">Self-associates. Interacts with NDL1 and dynein.</text>
</comment>
<reference evidence="14 15" key="1">
    <citation type="journal article" date="2020" name="ISME J.">
        <title>Uncovering the hidden diversity of litter-decomposition mechanisms in mushroom-forming fungi.</title>
        <authorList>
            <person name="Floudas D."/>
            <person name="Bentzer J."/>
            <person name="Ahren D."/>
            <person name="Johansson T."/>
            <person name="Persson P."/>
            <person name="Tunlid A."/>
        </authorList>
    </citation>
    <scope>NUCLEOTIDE SEQUENCE [LARGE SCALE GENOMIC DNA]</scope>
    <source>
        <strain evidence="14 15">CBS 146.42</strain>
    </source>
</reference>
<dbReference type="InterPro" id="IPR056795">
    <property type="entry name" value="PAC1-like_LisH-like_dom"/>
</dbReference>
<comment type="function">
    <text evidence="11">Positively regulates the activity of the minus-end directed microtubule motor protein dynein. May enhance dynein-mediated microtubule sliding by targeting dynein to the microtubule plus end. Required for nuclear migration during vegetative growth as well as development. Required for retrograde early endosome (EE) transport from the hyphal tip. Required for localization of dynein to the mitotic spindle poles. Recruits additional proteins to the dynein complex at SPBs.</text>
</comment>
<dbReference type="AlphaFoldDB" id="A0A8H5G552"/>
<dbReference type="InterPro" id="IPR032675">
    <property type="entry name" value="LRR_dom_sf"/>
</dbReference>
<name>A0A8H5G552_9AGAR</name>
<feature type="domain" description="PAC1-like LisH-like dimerisation" evidence="13">
    <location>
        <begin position="524"/>
        <end position="558"/>
    </location>
</feature>